<dbReference type="InterPro" id="IPR026698">
    <property type="entry name" value="UPF_C3orf38"/>
</dbReference>
<comment type="caution">
    <text evidence="1">The sequence shown here is derived from an EMBL/GenBank/DDBJ whole genome shotgun (WGS) entry which is preliminary data.</text>
</comment>
<keyword evidence="2" id="KW-1185">Reference proteome</keyword>
<dbReference type="PANTHER" id="PTHR21084">
    <property type="entry name" value="DENSE INCISORS"/>
    <property type="match status" value="1"/>
</dbReference>
<sequence length="206" mass="22979">MQRVTGKKHLHLKLKETPEPVKTSEDIRLFQQQEILFSDPLNMIGGHSTSAQNAIDHQGAEIVSLRLPSLVKGGHIVFNANLYSHGLKCAASSHHLAVKIKFIGLRIIVDTCFPCSWNVNGTSHSFEPSDTEAFYNIIILCGTYEVGHDIMSGRPWLVELDPPLCSGNETLLSKRELSLLSSISSLQREQKLQISEKQKQVKLKEP</sequence>
<dbReference type="PANTHER" id="PTHR21084:SF1">
    <property type="entry name" value="DENSE INCISORS"/>
    <property type="match status" value="1"/>
</dbReference>
<dbReference type="AlphaFoldDB" id="A0AA40HL18"/>
<reference evidence="1" key="1">
    <citation type="submission" date="2023-06" db="EMBL/GenBank/DDBJ databases">
        <title>Reference genome for the Northern bat (Eptesicus nilssonii), a most northern bat species.</title>
        <authorList>
            <person name="Laine V.N."/>
            <person name="Pulliainen A.T."/>
            <person name="Lilley T.M."/>
        </authorList>
    </citation>
    <scope>NUCLEOTIDE SEQUENCE</scope>
    <source>
        <strain evidence="1">BLF_Eptnil</strain>
        <tissue evidence="1">Kidney</tissue>
    </source>
</reference>
<name>A0AA40HL18_CNENI</name>
<gene>
    <name evidence="1" type="ORF">QTO34_007284</name>
</gene>
<dbReference type="Pfam" id="PF15008">
    <property type="entry name" value="DUF4518"/>
    <property type="match status" value="1"/>
</dbReference>
<evidence type="ECO:0000313" key="1">
    <source>
        <dbReference type="EMBL" id="KAK1332601.1"/>
    </source>
</evidence>
<organism evidence="1 2">
    <name type="scientific">Cnephaeus nilssonii</name>
    <name type="common">Northern bat</name>
    <name type="synonym">Eptesicus nilssonii</name>
    <dbReference type="NCBI Taxonomy" id="3371016"/>
    <lineage>
        <taxon>Eukaryota</taxon>
        <taxon>Metazoa</taxon>
        <taxon>Chordata</taxon>
        <taxon>Craniata</taxon>
        <taxon>Vertebrata</taxon>
        <taxon>Euteleostomi</taxon>
        <taxon>Mammalia</taxon>
        <taxon>Eutheria</taxon>
        <taxon>Laurasiatheria</taxon>
        <taxon>Chiroptera</taxon>
        <taxon>Yangochiroptera</taxon>
        <taxon>Vespertilionidae</taxon>
        <taxon>Cnephaeus</taxon>
    </lineage>
</organism>
<accession>A0AA40HL18</accession>
<dbReference type="EMBL" id="JAULJE010000018">
    <property type="protein sequence ID" value="KAK1332601.1"/>
    <property type="molecule type" value="Genomic_DNA"/>
</dbReference>
<dbReference type="Proteomes" id="UP001177744">
    <property type="component" value="Unassembled WGS sequence"/>
</dbReference>
<proteinExistence type="predicted"/>
<protein>
    <submittedName>
        <fullName evidence="1">Uncharacterized protein</fullName>
    </submittedName>
</protein>
<evidence type="ECO:0000313" key="2">
    <source>
        <dbReference type="Proteomes" id="UP001177744"/>
    </source>
</evidence>